<feature type="domain" description="Ecp2 effector protein-like" evidence="2">
    <location>
        <begin position="79"/>
        <end position="182"/>
    </location>
</feature>
<comment type="caution">
    <text evidence="3">The sequence shown here is derived from an EMBL/GenBank/DDBJ whole genome shotgun (WGS) entry which is preliminary data.</text>
</comment>
<dbReference type="Pfam" id="PF14856">
    <property type="entry name" value="Hce2"/>
    <property type="match status" value="1"/>
</dbReference>
<accession>A0AAI9UDM1</accession>
<keyword evidence="4" id="KW-1185">Reference proteome</keyword>
<proteinExistence type="predicted"/>
<dbReference type="AlphaFoldDB" id="A0AAI9UDM1"/>
<evidence type="ECO:0000313" key="4">
    <source>
        <dbReference type="Proteomes" id="UP001239795"/>
    </source>
</evidence>
<gene>
    <name evidence="3" type="ORF">CMEL01_16423</name>
</gene>
<keyword evidence="1" id="KW-0732">Signal</keyword>
<evidence type="ECO:0000256" key="1">
    <source>
        <dbReference type="SAM" id="SignalP"/>
    </source>
</evidence>
<feature type="signal peptide" evidence="1">
    <location>
        <begin position="1"/>
        <end position="22"/>
    </location>
</feature>
<name>A0AAI9UDM1_9PEZI</name>
<sequence>MHISAKSILGLVTLGLLSVANASVQDFELMVPRTFTNADGTTSTIRMNRNIKFTQGSEGTRPVRLSKRFPFSSGRDEWCGEMAEDPATDFSASAPLAADCQALASSLSSQNGFWTLQPGDFSSNGWATVVSSGTCSFAVRYADSGSAASPMNVGTNDIRFYTTRYGVMAQNGKLGLQGTVQCYNNQKMLFVTWGLIHSGVEVANKVPK</sequence>
<reference evidence="3 4" key="1">
    <citation type="submission" date="2016-10" db="EMBL/GenBank/DDBJ databases">
        <title>The genome sequence of Colletotrichum fioriniae PJ7.</title>
        <authorList>
            <person name="Baroncelli R."/>
        </authorList>
    </citation>
    <scope>NUCLEOTIDE SEQUENCE [LARGE SCALE GENOMIC DNA]</scope>
    <source>
        <strain evidence="3">Col 31</strain>
    </source>
</reference>
<dbReference type="EMBL" id="MLGG01000021">
    <property type="protein sequence ID" value="KAK1456410.1"/>
    <property type="molecule type" value="Genomic_DNA"/>
</dbReference>
<evidence type="ECO:0000313" key="3">
    <source>
        <dbReference type="EMBL" id="KAK1456410.1"/>
    </source>
</evidence>
<organism evidence="3 4">
    <name type="scientific">Colletotrichum melonis</name>
    <dbReference type="NCBI Taxonomy" id="1209925"/>
    <lineage>
        <taxon>Eukaryota</taxon>
        <taxon>Fungi</taxon>
        <taxon>Dikarya</taxon>
        <taxon>Ascomycota</taxon>
        <taxon>Pezizomycotina</taxon>
        <taxon>Sordariomycetes</taxon>
        <taxon>Hypocreomycetidae</taxon>
        <taxon>Glomerellales</taxon>
        <taxon>Glomerellaceae</taxon>
        <taxon>Colletotrichum</taxon>
        <taxon>Colletotrichum acutatum species complex</taxon>
    </lineage>
</organism>
<feature type="chain" id="PRO_5042544960" description="Ecp2 effector protein-like domain-containing protein" evidence="1">
    <location>
        <begin position="23"/>
        <end position="208"/>
    </location>
</feature>
<evidence type="ECO:0000259" key="2">
    <source>
        <dbReference type="Pfam" id="PF14856"/>
    </source>
</evidence>
<protein>
    <recommendedName>
        <fullName evidence="2">Ecp2 effector protein-like domain-containing protein</fullName>
    </recommendedName>
</protein>
<dbReference type="Proteomes" id="UP001239795">
    <property type="component" value="Unassembled WGS sequence"/>
</dbReference>
<dbReference type="InterPro" id="IPR029226">
    <property type="entry name" value="Ecp2-like"/>
</dbReference>